<protein>
    <submittedName>
        <fullName evidence="1">Uncharacterized protein</fullName>
    </submittedName>
</protein>
<dbReference type="EMBL" id="AP014629">
    <property type="protein sequence ID" value="BAP28939.1"/>
    <property type="molecule type" value="Genomic_DNA"/>
</dbReference>
<organism evidence="1 2">
    <name type="scientific">Edwardsiella phage GF-2</name>
    <dbReference type="NCBI Taxonomy" id="1537091"/>
    <lineage>
        <taxon>Viruses</taxon>
        <taxon>Duplodnaviria</taxon>
        <taxon>Heunggongvirae</taxon>
        <taxon>Uroviricota</taxon>
        <taxon>Caudoviricetes</taxon>
        <taxon>Gofduovirus</taxon>
        <taxon>Gofduovirus GF2</taxon>
    </lineage>
</organism>
<sequence length="57" mass="6505">MNDIAKDGIKLTKLNFNSVGHQIQELLTNGEYRLILKPWKDKRSLSQNSLFTCGVAR</sequence>
<dbReference type="RefSeq" id="YP_009126671.1">
    <property type="nucleotide sequence ID" value="NC_026611.1"/>
</dbReference>
<keyword evidence="2" id="KW-1185">Reference proteome</keyword>
<reference evidence="1 2" key="1">
    <citation type="journal article" date="2015" name="Arch. Virol.">
        <title>Full-genome sequence of a novel myovirus, GF-2, infecting Edwardsiella tarda: comparison with other Edwardsiella myoviral genomes.</title>
        <authorList>
            <person name="Yasuike M."/>
            <person name="Nishiki I."/>
            <person name="Iwasaki Y."/>
            <person name="Nakamura Y."/>
            <person name="Fujiwara A."/>
            <person name="Sugaya E."/>
            <person name="Kawato Y."/>
            <person name="Nagai S."/>
            <person name="Kobayashi T."/>
            <person name="Ototake M."/>
            <person name="Nakai T."/>
        </authorList>
    </citation>
    <scope>NUCLEOTIDE SEQUENCE [LARGE SCALE GENOMIC DNA]</scope>
</reference>
<name>A0A077KCD3_9CAUD</name>
<dbReference type="KEGG" id="vg:23681490"/>
<dbReference type="Proteomes" id="UP000202039">
    <property type="component" value="Segment"/>
</dbReference>
<proteinExistence type="predicted"/>
<dbReference type="GeneID" id="23681490"/>
<accession>A0A077KCD3</accession>
<evidence type="ECO:0000313" key="2">
    <source>
        <dbReference type="Proteomes" id="UP000202039"/>
    </source>
</evidence>
<evidence type="ECO:0000313" key="1">
    <source>
        <dbReference type="EMBL" id="BAP28939.1"/>
    </source>
</evidence>